<dbReference type="PATRIC" id="fig|1305737.6.peg.622"/>
<reference evidence="1 2" key="1">
    <citation type="submission" date="2015-09" db="EMBL/GenBank/DDBJ databases">
        <title>Identification and resolution of microdiversity through metagenomic sequencing of parallel consortia.</title>
        <authorList>
            <person name="Nelson W.C."/>
            <person name="Romine M.F."/>
            <person name="Lindemann S.R."/>
        </authorList>
    </citation>
    <scope>NUCLEOTIDE SEQUENCE [LARGE SCALE GENOMIC DNA]</scope>
    <source>
        <strain evidence="1">HL-49</strain>
    </source>
</reference>
<proteinExistence type="predicted"/>
<name>A0A0P8AV19_9BACT</name>
<sequence length="79" mass="9369">MDILRIAILEFCRQRPDTSFCPSEVVRRMYPESWREFLPDIRQKAFEMYQEGEILITQKGKLLDKEALPVGPIRISKLK</sequence>
<dbReference type="SUPFAM" id="SSF46785">
    <property type="entry name" value="Winged helix' DNA-binding domain"/>
    <property type="match status" value="1"/>
</dbReference>
<comment type="caution">
    <text evidence="1">The sequence shown here is derived from an EMBL/GenBank/DDBJ whole genome shotgun (WGS) entry which is preliminary data.</text>
</comment>
<dbReference type="AlphaFoldDB" id="A0A0P8AV19"/>
<evidence type="ECO:0000313" key="1">
    <source>
        <dbReference type="EMBL" id="KPQ19987.1"/>
    </source>
</evidence>
<dbReference type="STRING" id="1305737.GCA_000526355_01280"/>
<evidence type="ECO:0008006" key="3">
    <source>
        <dbReference type="Google" id="ProtNLM"/>
    </source>
</evidence>
<dbReference type="EMBL" id="LJXT01000003">
    <property type="protein sequence ID" value="KPQ19987.1"/>
    <property type="molecule type" value="Genomic_DNA"/>
</dbReference>
<accession>A0A0P8AV19</accession>
<dbReference type="InterPro" id="IPR021660">
    <property type="entry name" value="DUF3253"/>
</dbReference>
<dbReference type="Gene3D" id="1.10.10.10">
    <property type="entry name" value="Winged helix-like DNA-binding domain superfamily/Winged helix DNA-binding domain"/>
    <property type="match status" value="1"/>
</dbReference>
<evidence type="ECO:0000313" key="2">
    <source>
        <dbReference type="Proteomes" id="UP000050421"/>
    </source>
</evidence>
<gene>
    <name evidence="1" type="ORF">HLUCCX10_00810</name>
</gene>
<dbReference type="InterPro" id="IPR036390">
    <property type="entry name" value="WH_DNA-bd_sf"/>
</dbReference>
<dbReference type="Pfam" id="PF11625">
    <property type="entry name" value="DUF3253"/>
    <property type="match status" value="1"/>
</dbReference>
<dbReference type="Proteomes" id="UP000050421">
    <property type="component" value="Unassembled WGS sequence"/>
</dbReference>
<dbReference type="OrthoDB" id="711646at2"/>
<dbReference type="InterPro" id="IPR036388">
    <property type="entry name" value="WH-like_DNA-bd_sf"/>
</dbReference>
<protein>
    <recommendedName>
        <fullName evidence="3">DUF3253 domain-containing protein</fullName>
    </recommendedName>
</protein>
<organism evidence="1 2">
    <name type="scientific">Algoriphagus marincola HL-49</name>
    <dbReference type="NCBI Taxonomy" id="1305737"/>
    <lineage>
        <taxon>Bacteria</taxon>
        <taxon>Pseudomonadati</taxon>
        <taxon>Bacteroidota</taxon>
        <taxon>Cytophagia</taxon>
        <taxon>Cytophagales</taxon>
        <taxon>Cyclobacteriaceae</taxon>
        <taxon>Algoriphagus</taxon>
    </lineage>
</organism>